<feature type="transmembrane region" description="Helical" evidence="6">
    <location>
        <begin position="90"/>
        <end position="116"/>
    </location>
</feature>
<evidence type="ECO:0000256" key="2">
    <source>
        <dbReference type="ARBA" id="ARBA00022448"/>
    </source>
</evidence>
<dbReference type="Proteomes" id="UP000001596">
    <property type="component" value="Chromosome 2"/>
</dbReference>
<dbReference type="InterPro" id="IPR020846">
    <property type="entry name" value="MFS_dom"/>
</dbReference>
<comment type="subcellular location">
    <subcellularLocation>
        <location evidence="1">Membrane</location>
        <topology evidence="1">Multi-pass membrane protein</topology>
    </subcellularLocation>
</comment>
<feature type="transmembrane region" description="Helical" evidence="6">
    <location>
        <begin position="157"/>
        <end position="176"/>
    </location>
</feature>
<feature type="transmembrane region" description="Helical" evidence="6">
    <location>
        <begin position="321"/>
        <end position="339"/>
    </location>
</feature>
<evidence type="ECO:0000313" key="8">
    <source>
        <dbReference type="EMBL" id="ACM38265.1"/>
    </source>
</evidence>
<dbReference type="GO" id="GO:0016020">
    <property type="term" value="C:membrane"/>
    <property type="evidence" value="ECO:0007669"/>
    <property type="project" value="UniProtKB-SubCell"/>
</dbReference>
<dbReference type="AlphaFoldDB" id="B9K067"/>
<keyword evidence="2" id="KW-0813">Transport</keyword>
<keyword evidence="3 6" id="KW-0812">Transmembrane</keyword>
<gene>
    <name evidence="8" type="ordered locus">Avi_5076</name>
</gene>
<evidence type="ECO:0000256" key="3">
    <source>
        <dbReference type="ARBA" id="ARBA00022692"/>
    </source>
</evidence>
<organism evidence="8 9">
    <name type="scientific">Allorhizobium ampelinum (strain ATCC BAA-846 / DSM 112012 / S4)</name>
    <name type="common">Agrobacterium vitis (strain S4)</name>
    <dbReference type="NCBI Taxonomy" id="311402"/>
    <lineage>
        <taxon>Bacteria</taxon>
        <taxon>Pseudomonadati</taxon>
        <taxon>Pseudomonadota</taxon>
        <taxon>Alphaproteobacteria</taxon>
        <taxon>Hyphomicrobiales</taxon>
        <taxon>Rhizobiaceae</taxon>
        <taxon>Rhizobium/Agrobacterium group</taxon>
        <taxon>Allorhizobium</taxon>
        <taxon>Allorhizobium ampelinum</taxon>
    </lineage>
</organism>
<dbReference type="EMBL" id="CP000634">
    <property type="protein sequence ID" value="ACM38265.1"/>
    <property type="molecule type" value="Genomic_DNA"/>
</dbReference>
<feature type="transmembrane region" description="Helical" evidence="6">
    <location>
        <begin position="128"/>
        <end position="150"/>
    </location>
</feature>
<dbReference type="InterPro" id="IPR011701">
    <property type="entry name" value="MFS"/>
</dbReference>
<dbReference type="InterPro" id="IPR036259">
    <property type="entry name" value="MFS_trans_sf"/>
</dbReference>
<feature type="transmembrane region" description="Helical" evidence="6">
    <location>
        <begin position="410"/>
        <end position="434"/>
    </location>
</feature>
<evidence type="ECO:0000256" key="4">
    <source>
        <dbReference type="ARBA" id="ARBA00022989"/>
    </source>
</evidence>
<feature type="domain" description="Major facilitator superfamily (MFS) profile" evidence="7">
    <location>
        <begin position="90"/>
        <end position="501"/>
    </location>
</feature>
<feature type="transmembrane region" description="Helical" evidence="6">
    <location>
        <begin position="446"/>
        <end position="469"/>
    </location>
</feature>
<evidence type="ECO:0000313" key="9">
    <source>
        <dbReference type="Proteomes" id="UP000001596"/>
    </source>
</evidence>
<dbReference type="HOGENOM" id="CLU_001265_59_9_5"/>
<feature type="transmembrane region" description="Helical" evidence="6">
    <location>
        <begin position="386"/>
        <end position="404"/>
    </location>
</feature>
<reference evidence="8 9" key="1">
    <citation type="journal article" date="2009" name="J. Bacteriol.">
        <title>Genome sequences of three Agrobacterium biovars help elucidate the evolution of multichromosome genomes in bacteria.</title>
        <authorList>
            <person name="Slater S.C."/>
            <person name="Goldman B.S."/>
            <person name="Goodner B."/>
            <person name="Setubal J.C."/>
            <person name="Farrand S.K."/>
            <person name="Nester E.W."/>
            <person name="Burr T.J."/>
            <person name="Banta L."/>
            <person name="Dickerman A.W."/>
            <person name="Paulsen I."/>
            <person name="Otten L."/>
            <person name="Suen G."/>
            <person name="Welch R."/>
            <person name="Almeida N.F."/>
            <person name="Arnold F."/>
            <person name="Burton O.T."/>
            <person name="Du Z."/>
            <person name="Ewing A."/>
            <person name="Godsy E."/>
            <person name="Heisel S."/>
            <person name="Houmiel K.L."/>
            <person name="Jhaveri J."/>
            <person name="Lu J."/>
            <person name="Miller N.M."/>
            <person name="Norton S."/>
            <person name="Chen Q."/>
            <person name="Phoolcharoen W."/>
            <person name="Ohlin V."/>
            <person name="Ondrusek D."/>
            <person name="Pride N."/>
            <person name="Stricklin S.L."/>
            <person name="Sun J."/>
            <person name="Wheeler C."/>
            <person name="Wilson L."/>
            <person name="Zhu H."/>
            <person name="Wood D.W."/>
        </authorList>
    </citation>
    <scope>NUCLEOTIDE SEQUENCE [LARGE SCALE GENOMIC DNA]</scope>
    <source>
        <strain evidence="9">S4 / ATCC BAA-846</strain>
    </source>
</reference>
<name>B9K067_ALLAM</name>
<keyword evidence="4 6" id="KW-1133">Transmembrane helix</keyword>
<evidence type="ECO:0000256" key="6">
    <source>
        <dbReference type="SAM" id="Phobius"/>
    </source>
</evidence>
<feature type="transmembrane region" description="Helical" evidence="6">
    <location>
        <begin position="182"/>
        <end position="206"/>
    </location>
</feature>
<keyword evidence="5 6" id="KW-0472">Membrane</keyword>
<keyword evidence="9" id="KW-1185">Reference proteome</keyword>
<feature type="transmembrane region" description="Helical" evidence="6">
    <location>
        <begin position="359"/>
        <end position="379"/>
    </location>
</feature>
<dbReference type="STRING" id="311402.Avi_5076"/>
<dbReference type="InterPro" id="IPR052983">
    <property type="entry name" value="MFS_Riboflavin_Transporter"/>
</dbReference>
<dbReference type="PROSITE" id="PS50850">
    <property type="entry name" value="MFS"/>
    <property type="match status" value="1"/>
</dbReference>
<proteinExistence type="predicted"/>
<evidence type="ECO:0000256" key="5">
    <source>
        <dbReference type="ARBA" id="ARBA00023136"/>
    </source>
</evidence>
<dbReference type="PANTHER" id="PTHR43385:SF1">
    <property type="entry name" value="RIBOFLAVIN TRANSPORTER RIBJ"/>
    <property type="match status" value="1"/>
</dbReference>
<dbReference type="eggNOG" id="COG2223">
    <property type="taxonomic scope" value="Bacteria"/>
</dbReference>
<feature type="transmembrane region" description="Helical" evidence="6">
    <location>
        <begin position="475"/>
        <end position="496"/>
    </location>
</feature>
<accession>B9K067</accession>
<dbReference type="Pfam" id="PF07690">
    <property type="entry name" value="MFS_1"/>
    <property type="match status" value="2"/>
</dbReference>
<sequence>MPARMCLPAERPDGWADNLLLIGNRQPQSLTIKPAPSPVFGGGIARRLHLKRGICSMEQAQISTISPFEGNTLRAYFKSLVGAPRKARMALIGCLILMVISPAGLSAMTPFVIAAFSAETHRAQADALLIFVALPLLLSPLILPLAGAWVDRWGARAVAIPAVILYAVTTAMIPLVSGTIWILTPMIILAALFGFMSSLAVIFKIITCWFPEHRGIGFALVGVLSSFANALFSPLFQWLIYGATNSDGSASGLHQLGGIGWSGSYFVVAGTIAILGIPSALFLISEPAKPSAAKRLPMPGPHLNMENAAGIPLKMAIRTKTWIFITLFLAITAAGPMTVRQNSVDFFQQRGFDLNDIAFSQSVLFVASVVGLFLGGMILDRSRRPWVIAPLLAMVPIGLTIAYFNHGSVFLLYVAMSSLGFATGAESALGPFLVARYFGPKAFAQIQGLTLAICSLSFGLTPFLTSAMATAAGSYFVPFAILTGLTMVAVALGALLPNYPPEWPTGAEVSGK</sequence>
<dbReference type="PANTHER" id="PTHR43385">
    <property type="entry name" value="RIBOFLAVIN TRANSPORTER RIBJ"/>
    <property type="match status" value="1"/>
</dbReference>
<evidence type="ECO:0000259" key="7">
    <source>
        <dbReference type="PROSITE" id="PS50850"/>
    </source>
</evidence>
<feature type="transmembrane region" description="Helical" evidence="6">
    <location>
        <begin position="218"/>
        <end position="241"/>
    </location>
</feature>
<dbReference type="KEGG" id="avi:Avi_5076"/>
<dbReference type="SUPFAM" id="SSF103473">
    <property type="entry name" value="MFS general substrate transporter"/>
    <property type="match status" value="1"/>
</dbReference>
<dbReference type="GO" id="GO:0022857">
    <property type="term" value="F:transmembrane transporter activity"/>
    <property type="evidence" value="ECO:0007669"/>
    <property type="project" value="InterPro"/>
</dbReference>
<protein>
    <submittedName>
        <fullName evidence="8">Major facilitator superfamily permease protein</fullName>
    </submittedName>
</protein>
<evidence type="ECO:0000256" key="1">
    <source>
        <dbReference type="ARBA" id="ARBA00004141"/>
    </source>
</evidence>
<dbReference type="Gene3D" id="1.20.1250.20">
    <property type="entry name" value="MFS general substrate transporter like domains"/>
    <property type="match status" value="2"/>
</dbReference>
<feature type="transmembrane region" description="Helical" evidence="6">
    <location>
        <begin position="261"/>
        <end position="284"/>
    </location>
</feature>